<evidence type="ECO:0000313" key="3">
    <source>
        <dbReference type="Proteomes" id="UP000823521"/>
    </source>
</evidence>
<feature type="transmembrane region" description="Helical" evidence="1">
    <location>
        <begin position="97"/>
        <end position="115"/>
    </location>
</feature>
<comment type="caution">
    <text evidence="2">The sequence shown here is derived from an EMBL/GenBank/DDBJ whole genome shotgun (WGS) entry which is preliminary data.</text>
</comment>
<reference evidence="2 3" key="1">
    <citation type="submission" date="2019-12" db="EMBL/GenBank/DDBJ databases">
        <title>Whole genome sequencing of endophytic Actinobacterium Micromonospora sp. MPMI6T.</title>
        <authorList>
            <person name="Evv R."/>
            <person name="Podile A.R."/>
        </authorList>
    </citation>
    <scope>NUCLEOTIDE SEQUENCE [LARGE SCALE GENOMIC DNA]</scope>
    <source>
        <strain evidence="2 3">MPMI6</strain>
    </source>
</reference>
<sequence>MGAAGFTAGIVLAVLNDPVIGPLLGWDVAALIYLVWVWRIIWPMDAAETARLAVREDPNRALRDVLLLAACLASLLATGVVLTTAHAAHGVYRNLDIALGTVSVVLSWTVVHTVFTTRYARIYYTGPDGGVDFNQREPPRYSDFAYLAFTVGATFQVSDTALTCNEMRTTVLRHLLLSYLFGAIIIAATVNLLAGLAR</sequence>
<dbReference type="Proteomes" id="UP000823521">
    <property type="component" value="Unassembled WGS sequence"/>
</dbReference>
<dbReference type="EMBL" id="WVUH01000208">
    <property type="protein sequence ID" value="MBO4208565.1"/>
    <property type="molecule type" value="Genomic_DNA"/>
</dbReference>
<proteinExistence type="predicted"/>
<keyword evidence="1" id="KW-0472">Membrane</keyword>
<protein>
    <submittedName>
        <fullName evidence="2">DUF1345 domain-containing protein</fullName>
    </submittedName>
</protein>
<feature type="transmembrane region" description="Helical" evidence="1">
    <location>
        <begin position="26"/>
        <end position="44"/>
    </location>
</feature>
<feature type="transmembrane region" description="Helical" evidence="1">
    <location>
        <begin position="65"/>
        <end position="85"/>
    </location>
</feature>
<keyword evidence="3" id="KW-1185">Reference proteome</keyword>
<keyword evidence="1" id="KW-1133">Transmembrane helix</keyword>
<dbReference type="Pfam" id="PF07077">
    <property type="entry name" value="DUF1345"/>
    <property type="match status" value="1"/>
</dbReference>
<feature type="transmembrane region" description="Helical" evidence="1">
    <location>
        <begin position="176"/>
        <end position="197"/>
    </location>
</feature>
<evidence type="ECO:0000256" key="1">
    <source>
        <dbReference type="SAM" id="Phobius"/>
    </source>
</evidence>
<name>A0ABS3VVL6_MICEH</name>
<organism evidence="2 3">
    <name type="scientific">Micromonospora echinofusca</name>
    <dbReference type="NCBI Taxonomy" id="47858"/>
    <lineage>
        <taxon>Bacteria</taxon>
        <taxon>Bacillati</taxon>
        <taxon>Actinomycetota</taxon>
        <taxon>Actinomycetes</taxon>
        <taxon>Micromonosporales</taxon>
        <taxon>Micromonosporaceae</taxon>
        <taxon>Micromonospora</taxon>
    </lineage>
</organism>
<gene>
    <name evidence="2" type="ORF">GSF22_21500</name>
</gene>
<dbReference type="InterPro" id="IPR009781">
    <property type="entry name" value="DUF1345"/>
</dbReference>
<keyword evidence="1" id="KW-0812">Transmembrane</keyword>
<evidence type="ECO:0000313" key="2">
    <source>
        <dbReference type="EMBL" id="MBO4208565.1"/>
    </source>
</evidence>
<accession>A0ABS3VVL6</accession>